<dbReference type="Gene3D" id="1.50.10.130">
    <property type="entry name" value="Terpene synthase, N-terminal domain"/>
    <property type="match status" value="1"/>
</dbReference>
<dbReference type="InterPro" id="IPR008949">
    <property type="entry name" value="Isoprenoid_synthase_dom_sf"/>
</dbReference>
<protein>
    <submittedName>
        <fullName evidence="7">Uncharacterized protein</fullName>
    </submittedName>
</protein>
<dbReference type="SFLD" id="SFLDS00005">
    <property type="entry name" value="Isoprenoid_Synthase_Type_I"/>
    <property type="match status" value="1"/>
</dbReference>
<feature type="region of interest" description="Disordered" evidence="4">
    <location>
        <begin position="1"/>
        <end position="20"/>
    </location>
</feature>
<feature type="domain" description="Terpene synthase N-terminal" evidence="5">
    <location>
        <begin position="37"/>
        <end position="214"/>
    </location>
</feature>
<evidence type="ECO:0000256" key="3">
    <source>
        <dbReference type="ARBA" id="ARBA00023239"/>
    </source>
</evidence>
<dbReference type="GO" id="GO:0010333">
    <property type="term" value="F:terpene synthase activity"/>
    <property type="evidence" value="ECO:0007669"/>
    <property type="project" value="InterPro"/>
</dbReference>
<dbReference type="SFLD" id="SFLDG01019">
    <property type="entry name" value="Terpene_Cyclase_Like_1_C_Termi"/>
    <property type="match status" value="1"/>
</dbReference>
<dbReference type="InterPro" id="IPR008930">
    <property type="entry name" value="Terpenoid_cyclase/PrenylTrfase"/>
</dbReference>
<name>A0AAP0KQ84_9MAGN</name>
<evidence type="ECO:0000259" key="6">
    <source>
        <dbReference type="Pfam" id="PF03936"/>
    </source>
</evidence>
<dbReference type="GO" id="GO:0016102">
    <property type="term" value="P:diterpenoid biosynthetic process"/>
    <property type="evidence" value="ECO:0007669"/>
    <property type="project" value="InterPro"/>
</dbReference>
<keyword evidence="8" id="KW-1185">Reference proteome</keyword>
<reference evidence="7 8" key="1">
    <citation type="submission" date="2024-01" db="EMBL/GenBank/DDBJ databases">
        <title>Genome assemblies of Stephania.</title>
        <authorList>
            <person name="Yang L."/>
        </authorList>
    </citation>
    <scope>NUCLEOTIDE SEQUENCE [LARGE SCALE GENOMIC DNA]</scope>
    <source>
        <strain evidence="7">QJT</strain>
        <tissue evidence="7">Leaf</tissue>
    </source>
</reference>
<dbReference type="FunFam" id="1.10.600.10:FF:000007">
    <property type="entry name" value="Isoprene synthase, chloroplastic"/>
    <property type="match status" value="1"/>
</dbReference>
<keyword evidence="1" id="KW-0479">Metal-binding</keyword>
<dbReference type="Pfam" id="PF03936">
    <property type="entry name" value="Terpene_synth_C"/>
    <property type="match status" value="1"/>
</dbReference>
<dbReference type="PANTHER" id="PTHR31225:SF93">
    <property type="entry name" value="ALPHA-HUMULENE_(-)-(E)-BETA-CARYOPHYLLENE SYNTHASE"/>
    <property type="match status" value="1"/>
</dbReference>
<comment type="caution">
    <text evidence="7">The sequence shown here is derived from an EMBL/GenBank/DDBJ whole genome shotgun (WGS) entry which is preliminary data.</text>
</comment>
<dbReference type="SUPFAM" id="SSF48576">
    <property type="entry name" value="Terpenoid synthases"/>
    <property type="match status" value="1"/>
</dbReference>
<dbReference type="Proteomes" id="UP001417504">
    <property type="component" value="Unassembled WGS sequence"/>
</dbReference>
<dbReference type="Gene3D" id="1.10.600.10">
    <property type="entry name" value="Farnesyl Diphosphate Synthase"/>
    <property type="match status" value="1"/>
</dbReference>
<evidence type="ECO:0000256" key="2">
    <source>
        <dbReference type="ARBA" id="ARBA00022842"/>
    </source>
</evidence>
<evidence type="ECO:0000256" key="4">
    <source>
        <dbReference type="SAM" id="MobiDB-lite"/>
    </source>
</evidence>
<accession>A0AAP0KQ84</accession>
<dbReference type="FunFam" id="1.50.10.130:FF:000001">
    <property type="entry name" value="Isoprene synthase, chloroplastic"/>
    <property type="match status" value="1"/>
</dbReference>
<dbReference type="InterPro" id="IPR001906">
    <property type="entry name" value="Terpene_synth_N"/>
</dbReference>
<evidence type="ECO:0000259" key="5">
    <source>
        <dbReference type="Pfam" id="PF01397"/>
    </source>
</evidence>
<evidence type="ECO:0000313" key="8">
    <source>
        <dbReference type="Proteomes" id="UP001417504"/>
    </source>
</evidence>
<dbReference type="InterPro" id="IPR005630">
    <property type="entry name" value="Terpene_synthase_metal-bd"/>
</dbReference>
<dbReference type="GO" id="GO:0000287">
    <property type="term" value="F:magnesium ion binding"/>
    <property type="evidence" value="ECO:0007669"/>
    <property type="project" value="InterPro"/>
</dbReference>
<dbReference type="InterPro" id="IPR050148">
    <property type="entry name" value="Terpene_synthase-like"/>
</dbReference>
<sequence>MSSQVHQDTQASKKSKNTCSASTANIGRKSANFHPSIWGDYFLNYTSDEEALRTCAQEVEMLKEEVKKMLKEGKREPLKQMNLIDSLQRLGLAYHFEQEIEEAILVLHDHQINAFIKMDDLYNTALYFRLLRQQGYNAPCDIFNKFTDEKGTFKSSLVGGIKGLLSLYEAAHLSVHGEVILDDALSFTTTCLTRSTENLSSPISHLKRQVQHALEQPLHRGMPRLEARTYISFYQDMDEKNLSLEKLAKHDFNLVQSWHRKELSNISKWWKHMNVSSSLPFVRDRLVECYFWIVGVYFEPCYSLARIFMTKVMILTSIIDDFYDVYGTLEELQLFADALERWDITEINQLPEYMKVCYREVLNVYNEMEELMRHELGAPTSNNRRSSSYHIQYAKEGMKQLVRAYLVEAKWLDKGYTPKVEEYMPNALISAGYYSLTTTSFVGMGKMVSEEVFEWAMSEANFVRASAIICRLMNDVVSRKFEQERGHVASAMECYMNQYGLPEEEVEAELNKQVEEAWKELNKGLLRPTAFPMPILMRVVNLSRMIYVLYKHEDAYVHSNKKTKEHITSLFVHPIPIS</sequence>
<keyword evidence="3" id="KW-0456">Lyase</keyword>
<dbReference type="InterPro" id="IPR034741">
    <property type="entry name" value="Terpene_cyclase-like_1_C"/>
</dbReference>
<dbReference type="AlphaFoldDB" id="A0AAP0KQ84"/>
<gene>
    <name evidence="7" type="ORF">Sjap_002969</name>
</gene>
<dbReference type="InterPro" id="IPR036965">
    <property type="entry name" value="Terpene_synth_N_sf"/>
</dbReference>
<dbReference type="EMBL" id="JBBNAE010000001">
    <property type="protein sequence ID" value="KAK9155489.1"/>
    <property type="molecule type" value="Genomic_DNA"/>
</dbReference>
<dbReference type="SUPFAM" id="SSF48239">
    <property type="entry name" value="Terpenoid cyclases/Protein prenyltransferases"/>
    <property type="match status" value="1"/>
</dbReference>
<dbReference type="CDD" id="cd00684">
    <property type="entry name" value="Terpene_cyclase_plant_C1"/>
    <property type="match status" value="1"/>
</dbReference>
<evidence type="ECO:0000256" key="1">
    <source>
        <dbReference type="ARBA" id="ARBA00022723"/>
    </source>
</evidence>
<feature type="domain" description="Terpene synthase metal-binding" evidence="6">
    <location>
        <begin position="271"/>
        <end position="520"/>
    </location>
</feature>
<organism evidence="7 8">
    <name type="scientific">Stephania japonica</name>
    <dbReference type="NCBI Taxonomy" id="461633"/>
    <lineage>
        <taxon>Eukaryota</taxon>
        <taxon>Viridiplantae</taxon>
        <taxon>Streptophyta</taxon>
        <taxon>Embryophyta</taxon>
        <taxon>Tracheophyta</taxon>
        <taxon>Spermatophyta</taxon>
        <taxon>Magnoliopsida</taxon>
        <taxon>Ranunculales</taxon>
        <taxon>Menispermaceae</taxon>
        <taxon>Menispermoideae</taxon>
        <taxon>Cissampelideae</taxon>
        <taxon>Stephania</taxon>
    </lineage>
</organism>
<proteinExistence type="predicted"/>
<dbReference type="InterPro" id="IPR044814">
    <property type="entry name" value="Terpene_cyclase_plant_C1"/>
</dbReference>
<keyword evidence="2" id="KW-0460">Magnesium</keyword>
<evidence type="ECO:0000313" key="7">
    <source>
        <dbReference type="EMBL" id="KAK9155489.1"/>
    </source>
</evidence>
<dbReference type="PANTHER" id="PTHR31225">
    <property type="entry name" value="OS04G0344100 PROTEIN-RELATED"/>
    <property type="match status" value="1"/>
</dbReference>
<dbReference type="Pfam" id="PF01397">
    <property type="entry name" value="Terpene_synth"/>
    <property type="match status" value="1"/>
</dbReference>